<comment type="caution">
    <text evidence="1">The sequence shown here is derived from an EMBL/GenBank/DDBJ whole genome shotgun (WGS) entry which is preliminary data.</text>
</comment>
<sequence length="52" mass="5746">MKYQIIVIVIALILTALALTSCMEQCESSPRYVNGERHILVTTGDGAEWVAH</sequence>
<protein>
    <submittedName>
        <fullName evidence="1">Uncharacterized protein</fullName>
    </submittedName>
</protein>
<dbReference type="PROSITE" id="PS51257">
    <property type="entry name" value="PROKAR_LIPOPROTEIN"/>
    <property type="match status" value="1"/>
</dbReference>
<reference evidence="1" key="1">
    <citation type="journal article" date="2014" name="Front. Microbiol.">
        <title>High frequency of phylogenetically diverse reductive dehalogenase-homologous genes in deep subseafloor sedimentary metagenomes.</title>
        <authorList>
            <person name="Kawai M."/>
            <person name="Futagami T."/>
            <person name="Toyoda A."/>
            <person name="Takaki Y."/>
            <person name="Nishi S."/>
            <person name="Hori S."/>
            <person name="Arai W."/>
            <person name="Tsubouchi T."/>
            <person name="Morono Y."/>
            <person name="Uchiyama I."/>
            <person name="Ito T."/>
            <person name="Fujiyama A."/>
            <person name="Inagaki F."/>
            <person name="Takami H."/>
        </authorList>
    </citation>
    <scope>NUCLEOTIDE SEQUENCE</scope>
    <source>
        <strain evidence="1">Expedition CK06-06</strain>
    </source>
</reference>
<organism evidence="1">
    <name type="scientific">marine sediment metagenome</name>
    <dbReference type="NCBI Taxonomy" id="412755"/>
    <lineage>
        <taxon>unclassified sequences</taxon>
        <taxon>metagenomes</taxon>
        <taxon>ecological metagenomes</taxon>
    </lineage>
</organism>
<name>X0SIV0_9ZZZZ</name>
<evidence type="ECO:0000313" key="1">
    <source>
        <dbReference type="EMBL" id="GAF75021.1"/>
    </source>
</evidence>
<gene>
    <name evidence="1" type="ORF">S01H1_10874</name>
</gene>
<dbReference type="AlphaFoldDB" id="X0SIV0"/>
<dbReference type="EMBL" id="BARS01005545">
    <property type="protein sequence ID" value="GAF75021.1"/>
    <property type="molecule type" value="Genomic_DNA"/>
</dbReference>
<proteinExistence type="predicted"/>
<accession>X0SIV0</accession>